<feature type="domain" description="RNA polymerase sigma factor 70 region 4 type 2" evidence="8">
    <location>
        <begin position="122"/>
        <end position="171"/>
    </location>
</feature>
<dbReference type="InterPro" id="IPR039425">
    <property type="entry name" value="RNA_pol_sigma-70-like"/>
</dbReference>
<name>A0ABU8W6N7_9BURK</name>
<keyword evidence="10" id="KW-1185">Reference proteome</keyword>
<evidence type="ECO:0000256" key="5">
    <source>
        <dbReference type="ARBA" id="ARBA00023125"/>
    </source>
</evidence>
<dbReference type="NCBIfam" id="TIGR02937">
    <property type="entry name" value="sigma70-ECF"/>
    <property type="match status" value="1"/>
</dbReference>
<dbReference type="InterPro" id="IPR013325">
    <property type="entry name" value="RNA_pol_sigma_r2"/>
</dbReference>
<comment type="caution">
    <text evidence="9">The sequence shown here is derived from an EMBL/GenBank/DDBJ whole genome shotgun (WGS) entry which is preliminary data.</text>
</comment>
<evidence type="ECO:0000313" key="10">
    <source>
        <dbReference type="Proteomes" id="UP001363010"/>
    </source>
</evidence>
<dbReference type="Gene3D" id="1.10.10.10">
    <property type="entry name" value="Winged helix-like DNA-binding domain superfamily/Winged helix DNA-binding domain"/>
    <property type="match status" value="1"/>
</dbReference>
<dbReference type="Pfam" id="PF08281">
    <property type="entry name" value="Sigma70_r4_2"/>
    <property type="match status" value="1"/>
</dbReference>
<dbReference type="SUPFAM" id="SSF88659">
    <property type="entry name" value="Sigma3 and sigma4 domains of RNA polymerase sigma factors"/>
    <property type="match status" value="1"/>
</dbReference>
<dbReference type="InterPro" id="IPR036388">
    <property type="entry name" value="WH-like_DNA-bd_sf"/>
</dbReference>
<proteinExistence type="inferred from homology"/>
<dbReference type="Pfam" id="PF04542">
    <property type="entry name" value="Sigma70_r2"/>
    <property type="match status" value="1"/>
</dbReference>
<dbReference type="PANTHER" id="PTHR43133:SF8">
    <property type="entry name" value="RNA POLYMERASE SIGMA FACTOR HI_1459-RELATED"/>
    <property type="match status" value="1"/>
</dbReference>
<keyword evidence="6" id="KW-0804">Transcription</keyword>
<reference evidence="9 10" key="1">
    <citation type="submission" date="2024-03" db="EMBL/GenBank/DDBJ databases">
        <title>Novel species of the genus Variovorax.</title>
        <authorList>
            <person name="Liu Q."/>
            <person name="Xin Y.-H."/>
        </authorList>
    </citation>
    <scope>NUCLEOTIDE SEQUENCE [LARGE SCALE GENOMIC DNA]</scope>
    <source>
        <strain evidence="9 10">KACC 18501</strain>
    </source>
</reference>
<accession>A0ABU8W6N7</accession>
<dbReference type="InterPro" id="IPR013249">
    <property type="entry name" value="RNA_pol_sigma70_r4_t2"/>
</dbReference>
<dbReference type="Proteomes" id="UP001363010">
    <property type="component" value="Unassembled WGS sequence"/>
</dbReference>
<dbReference type="InterPro" id="IPR032710">
    <property type="entry name" value="NTF2-like_dom_sf"/>
</dbReference>
<dbReference type="InterPro" id="IPR007627">
    <property type="entry name" value="RNA_pol_sigma70_r2"/>
</dbReference>
<dbReference type="InterPro" id="IPR014284">
    <property type="entry name" value="RNA_pol_sigma-70_dom"/>
</dbReference>
<keyword evidence="3" id="KW-0805">Transcription regulation</keyword>
<dbReference type="InterPro" id="IPR013324">
    <property type="entry name" value="RNA_pol_sigma_r3/r4-like"/>
</dbReference>
<dbReference type="PANTHER" id="PTHR43133">
    <property type="entry name" value="RNA POLYMERASE ECF-TYPE SIGMA FACTO"/>
    <property type="match status" value="1"/>
</dbReference>
<evidence type="ECO:0000256" key="2">
    <source>
        <dbReference type="ARBA" id="ARBA00011344"/>
    </source>
</evidence>
<evidence type="ECO:0000256" key="4">
    <source>
        <dbReference type="ARBA" id="ARBA00023082"/>
    </source>
</evidence>
<feature type="domain" description="RNA polymerase sigma-70 region 2" evidence="7">
    <location>
        <begin position="21"/>
        <end position="87"/>
    </location>
</feature>
<dbReference type="Gene3D" id="3.10.450.50">
    <property type="match status" value="1"/>
</dbReference>
<organism evidence="9 10">
    <name type="scientific">Variovorax humicola</name>
    <dbReference type="NCBI Taxonomy" id="1769758"/>
    <lineage>
        <taxon>Bacteria</taxon>
        <taxon>Pseudomonadati</taxon>
        <taxon>Pseudomonadota</taxon>
        <taxon>Betaproteobacteria</taxon>
        <taxon>Burkholderiales</taxon>
        <taxon>Comamonadaceae</taxon>
        <taxon>Variovorax</taxon>
    </lineage>
</organism>
<gene>
    <name evidence="9" type="ORF">WKW80_26675</name>
</gene>
<evidence type="ECO:0000259" key="8">
    <source>
        <dbReference type="Pfam" id="PF08281"/>
    </source>
</evidence>
<dbReference type="SUPFAM" id="SSF54427">
    <property type="entry name" value="NTF2-like"/>
    <property type="match status" value="1"/>
</dbReference>
<evidence type="ECO:0000256" key="3">
    <source>
        <dbReference type="ARBA" id="ARBA00023015"/>
    </source>
</evidence>
<keyword evidence="4" id="KW-0731">Sigma factor</keyword>
<evidence type="ECO:0000259" key="7">
    <source>
        <dbReference type="Pfam" id="PF04542"/>
    </source>
</evidence>
<dbReference type="RefSeq" id="WP_340366596.1">
    <property type="nucleotide sequence ID" value="NZ_JBBKZV010000023.1"/>
</dbReference>
<evidence type="ECO:0000256" key="6">
    <source>
        <dbReference type="ARBA" id="ARBA00023163"/>
    </source>
</evidence>
<comment type="subunit">
    <text evidence="2">Interacts transiently with the RNA polymerase catalytic core formed by RpoA, RpoB, RpoC and RpoZ (2 alpha, 1 beta, 1 beta' and 1 omega subunit) to form the RNA polymerase holoenzyme that can initiate transcription.</text>
</comment>
<sequence length="302" mass="34052">MRPPDDIIGVLEQGRRQFLALVAHIRPDLHRYCTRMTGSVTDGEDVVQETLGRALFELSQFKELPPLRPWLFRIAHNKAIDHLRHEKYRRSEPIEAASDVADDTAREPDNMLARSQAMRAAISCFLELAPAQRACVILKDVLDHSTDEIALELNLSVPAVKAALHRGRATLLHASKAPSPAPPGRAVSPALLRYASLFNAHDWDGVRAMLADDVRLDLVSQRKAAGRREVGMYFSNYDRTAGWHLTPAWLDGREVLAVRLQAQPGQPRYFIELGWAQERVASIRDFRYVPYIAQEDLIEPVD</sequence>
<dbReference type="EMBL" id="JBBKZV010000023">
    <property type="protein sequence ID" value="MEJ8825568.1"/>
    <property type="molecule type" value="Genomic_DNA"/>
</dbReference>
<dbReference type="Gene3D" id="1.10.1740.10">
    <property type="match status" value="1"/>
</dbReference>
<comment type="similarity">
    <text evidence="1">Belongs to the sigma-70 factor family. ECF subfamily.</text>
</comment>
<evidence type="ECO:0000313" key="9">
    <source>
        <dbReference type="EMBL" id="MEJ8825568.1"/>
    </source>
</evidence>
<evidence type="ECO:0000256" key="1">
    <source>
        <dbReference type="ARBA" id="ARBA00010641"/>
    </source>
</evidence>
<keyword evidence="5" id="KW-0238">DNA-binding</keyword>
<protein>
    <submittedName>
        <fullName evidence="9">Sigma-70 family RNA polymerase sigma factor</fullName>
    </submittedName>
</protein>
<dbReference type="SUPFAM" id="SSF88946">
    <property type="entry name" value="Sigma2 domain of RNA polymerase sigma factors"/>
    <property type="match status" value="1"/>
</dbReference>